<evidence type="ECO:0000313" key="2">
    <source>
        <dbReference type="Proteomes" id="UP000467148"/>
    </source>
</evidence>
<sequence>MEMRKTGWCAVVGLAVIALTGCSESSHTTPTLTSTNTRTTTSTVAAALVPPPRTVKWVDLKAGDCLAAPPPADPAVVTVSVVDCGQPHRAEAYLRAPIPVNAALAGVATSDCATGFQQYTGAAPAADTYTTTYLIDSDQDRTSDNPYPSTVICLLQGADGKPLTGSARR</sequence>
<evidence type="ECO:0000313" key="1">
    <source>
        <dbReference type="EMBL" id="BBY65772.1"/>
    </source>
</evidence>
<protein>
    <recommendedName>
        <fullName evidence="3">Lipoprotein LppN</fullName>
    </recommendedName>
</protein>
<reference evidence="1 2" key="1">
    <citation type="journal article" date="2019" name="Emerg. Microbes Infect.">
        <title>Comprehensive subspecies identification of 175 nontuberculous mycobacteria species based on 7547 genomic profiles.</title>
        <authorList>
            <person name="Matsumoto Y."/>
            <person name="Kinjo T."/>
            <person name="Motooka D."/>
            <person name="Nabeya D."/>
            <person name="Jung N."/>
            <person name="Uechi K."/>
            <person name="Horii T."/>
            <person name="Iida T."/>
            <person name="Fujita J."/>
            <person name="Nakamura S."/>
        </authorList>
    </citation>
    <scope>NUCLEOTIDE SEQUENCE [LARGE SCALE GENOMIC DNA]</scope>
    <source>
        <strain evidence="1 2">JCM 30396</strain>
    </source>
</reference>
<dbReference type="AlphaFoldDB" id="A0A7I7T930"/>
<gene>
    <name evidence="1" type="ORF">MHEL_40150</name>
</gene>
<organism evidence="1 2">
    <name type="scientific">Mycolicibacterium helvum</name>
    <dbReference type="NCBI Taxonomy" id="1534349"/>
    <lineage>
        <taxon>Bacteria</taxon>
        <taxon>Bacillati</taxon>
        <taxon>Actinomycetota</taxon>
        <taxon>Actinomycetes</taxon>
        <taxon>Mycobacteriales</taxon>
        <taxon>Mycobacteriaceae</taxon>
        <taxon>Mycolicibacterium</taxon>
    </lineage>
</organism>
<dbReference type="Proteomes" id="UP000467148">
    <property type="component" value="Chromosome"/>
</dbReference>
<dbReference type="KEGG" id="mhev:MHEL_40150"/>
<evidence type="ECO:0008006" key="3">
    <source>
        <dbReference type="Google" id="ProtNLM"/>
    </source>
</evidence>
<name>A0A7I7T930_9MYCO</name>
<accession>A0A7I7T930</accession>
<dbReference type="PROSITE" id="PS51257">
    <property type="entry name" value="PROKAR_LIPOPROTEIN"/>
    <property type="match status" value="1"/>
</dbReference>
<dbReference type="EMBL" id="AP022596">
    <property type="protein sequence ID" value="BBY65772.1"/>
    <property type="molecule type" value="Genomic_DNA"/>
</dbReference>
<keyword evidence="2" id="KW-1185">Reference proteome</keyword>
<proteinExistence type="predicted"/>